<dbReference type="EMBL" id="JANBVB010001355">
    <property type="protein sequence ID" value="KAJ2890437.1"/>
    <property type="molecule type" value="Genomic_DNA"/>
</dbReference>
<evidence type="ECO:0000313" key="2">
    <source>
        <dbReference type="Proteomes" id="UP001139981"/>
    </source>
</evidence>
<sequence length="192" mass="20509">MTSPPLTTANPSTAPSANTSPLAMGAVSEGRSTFAFSNSRSVPSTAMHMPQLSNLPQKLPPMIPSISSMTMTTACDSQQTVAQSMPSSPNFRSATMLHPAHAHQGMARNQSSISNHPFFASDVSSVRHNLQPHGVHPVYGSTTAPQSLQTTPMMQPNREYTLNDKFELPPIAFNNDGSSTATTTPYLSQTHV</sequence>
<comment type="caution">
    <text evidence="1">The sequence shown here is derived from an EMBL/GenBank/DDBJ whole genome shotgun (WGS) entry which is preliminary data.</text>
</comment>
<organism evidence="1 2">
    <name type="scientific">Coemansia aciculifera</name>
    <dbReference type="NCBI Taxonomy" id="417176"/>
    <lineage>
        <taxon>Eukaryota</taxon>
        <taxon>Fungi</taxon>
        <taxon>Fungi incertae sedis</taxon>
        <taxon>Zoopagomycota</taxon>
        <taxon>Kickxellomycotina</taxon>
        <taxon>Kickxellomycetes</taxon>
        <taxon>Kickxellales</taxon>
        <taxon>Kickxellaceae</taxon>
        <taxon>Coemansia</taxon>
    </lineage>
</organism>
<reference evidence="1" key="1">
    <citation type="submission" date="2022-07" db="EMBL/GenBank/DDBJ databases">
        <title>Phylogenomic reconstructions and comparative analyses of Kickxellomycotina fungi.</title>
        <authorList>
            <person name="Reynolds N.K."/>
            <person name="Stajich J.E."/>
            <person name="Barry K."/>
            <person name="Grigoriev I.V."/>
            <person name="Crous P."/>
            <person name="Smith M.E."/>
        </authorList>
    </citation>
    <scope>NUCLEOTIDE SEQUENCE</scope>
    <source>
        <strain evidence="1">CBS 190363</strain>
    </source>
</reference>
<name>A0ACC1LZ86_9FUNG</name>
<evidence type="ECO:0000313" key="1">
    <source>
        <dbReference type="EMBL" id="KAJ2890437.1"/>
    </source>
</evidence>
<accession>A0ACC1LZ86</accession>
<protein>
    <submittedName>
        <fullName evidence="1">Uncharacterized protein</fullName>
    </submittedName>
</protein>
<keyword evidence="2" id="KW-1185">Reference proteome</keyword>
<proteinExistence type="predicted"/>
<dbReference type="Proteomes" id="UP001139981">
    <property type="component" value="Unassembled WGS sequence"/>
</dbReference>
<gene>
    <name evidence="1" type="ORF">IWW38_004129</name>
</gene>